<dbReference type="Proteomes" id="UP000268535">
    <property type="component" value="Unassembled WGS sequence"/>
</dbReference>
<name>A0A4P9WTV3_9FUNG</name>
<protein>
    <submittedName>
        <fullName evidence="2">Uncharacterized protein</fullName>
    </submittedName>
</protein>
<dbReference type="EMBL" id="ML011184">
    <property type="protein sequence ID" value="RKO95653.1"/>
    <property type="molecule type" value="Genomic_DNA"/>
</dbReference>
<evidence type="ECO:0000313" key="2">
    <source>
        <dbReference type="EMBL" id="RKO95653.1"/>
    </source>
</evidence>
<dbReference type="AlphaFoldDB" id="A0A4P9WTV3"/>
<proteinExistence type="predicted"/>
<organism evidence="2 3">
    <name type="scientific">Caulochytrium protostelioides</name>
    <dbReference type="NCBI Taxonomy" id="1555241"/>
    <lineage>
        <taxon>Eukaryota</taxon>
        <taxon>Fungi</taxon>
        <taxon>Fungi incertae sedis</taxon>
        <taxon>Chytridiomycota</taxon>
        <taxon>Chytridiomycota incertae sedis</taxon>
        <taxon>Chytridiomycetes</taxon>
        <taxon>Caulochytriales</taxon>
        <taxon>Caulochytriaceae</taxon>
        <taxon>Caulochytrium</taxon>
    </lineage>
</organism>
<feature type="region of interest" description="Disordered" evidence="1">
    <location>
        <begin position="105"/>
        <end position="124"/>
    </location>
</feature>
<gene>
    <name evidence="2" type="ORF">CAUPRSCDRAFT_12646</name>
</gene>
<feature type="non-terminal residue" evidence="2">
    <location>
        <position position="165"/>
    </location>
</feature>
<reference evidence="3" key="1">
    <citation type="journal article" date="2018" name="Nat. Microbiol.">
        <title>Leveraging single-cell genomics to expand the fungal tree of life.</title>
        <authorList>
            <person name="Ahrendt S.R."/>
            <person name="Quandt C.A."/>
            <person name="Ciobanu D."/>
            <person name="Clum A."/>
            <person name="Salamov A."/>
            <person name="Andreopoulos B."/>
            <person name="Cheng J.F."/>
            <person name="Woyke T."/>
            <person name="Pelin A."/>
            <person name="Henrissat B."/>
            <person name="Reynolds N.K."/>
            <person name="Benny G.L."/>
            <person name="Smith M.E."/>
            <person name="James T.Y."/>
            <person name="Grigoriev I.V."/>
        </authorList>
    </citation>
    <scope>NUCLEOTIDE SEQUENCE [LARGE SCALE GENOMIC DNA]</scope>
    <source>
        <strain evidence="3">ATCC 52028</strain>
    </source>
</reference>
<evidence type="ECO:0000256" key="1">
    <source>
        <dbReference type="SAM" id="MobiDB-lite"/>
    </source>
</evidence>
<sequence>MTIVNGLAVSRSDPFLQSALKMQLPENLNLAAIKKYKDYGGGPGTKFFDDEDGKYVTRAFAVSVEHVDSRNSTKALCIENLLMKGEKGFFDSLWRRRLRPASLLETTSTTGEGGAEDEGNEIALPPIAPRGPGLACTYAWLQSYAVRYAILVGQRRIGDWPAYAV</sequence>
<accession>A0A4P9WTV3</accession>
<evidence type="ECO:0000313" key="3">
    <source>
        <dbReference type="Proteomes" id="UP000268535"/>
    </source>
</evidence>